<dbReference type="InterPro" id="IPR001150">
    <property type="entry name" value="Gly_radical"/>
</dbReference>
<organism evidence="5">
    <name type="scientific">marine sediment metagenome</name>
    <dbReference type="NCBI Taxonomy" id="412755"/>
    <lineage>
        <taxon>unclassified sequences</taxon>
        <taxon>metagenomes</taxon>
        <taxon>ecological metagenomes</taxon>
    </lineage>
</organism>
<dbReference type="InterPro" id="IPR051215">
    <property type="entry name" value="GRE"/>
</dbReference>
<dbReference type="PROSITE" id="PS51554">
    <property type="entry name" value="PFL"/>
    <property type="match status" value="1"/>
</dbReference>
<dbReference type="PANTHER" id="PTHR43641:SF3">
    <property type="entry name" value="DEHYDRATASE PFLD-RELATED"/>
    <property type="match status" value="1"/>
</dbReference>
<comment type="caution">
    <text evidence="5">The sequence shown here is derived from an EMBL/GenBank/DDBJ whole genome shotgun (WGS) entry which is preliminary data.</text>
</comment>
<evidence type="ECO:0000256" key="2">
    <source>
        <dbReference type="ARBA" id="ARBA00023239"/>
    </source>
</evidence>
<dbReference type="Gene3D" id="3.20.70.20">
    <property type="match status" value="1"/>
</dbReference>
<dbReference type="SUPFAM" id="SSF51998">
    <property type="entry name" value="PFL-like glycyl radical enzymes"/>
    <property type="match status" value="1"/>
</dbReference>
<dbReference type="Pfam" id="PF02901">
    <property type="entry name" value="PFL-like"/>
    <property type="match status" value="1"/>
</dbReference>
<dbReference type="EMBL" id="BARU01002913">
    <property type="protein sequence ID" value="GAH19106.1"/>
    <property type="molecule type" value="Genomic_DNA"/>
</dbReference>
<keyword evidence="2" id="KW-0456">Lyase</keyword>
<reference evidence="5" key="1">
    <citation type="journal article" date="2014" name="Front. Microbiol.">
        <title>High frequency of phylogenetically diverse reductive dehalogenase-homologous genes in deep subseafloor sedimentary metagenomes.</title>
        <authorList>
            <person name="Kawai M."/>
            <person name="Futagami T."/>
            <person name="Toyoda A."/>
            <person name="Takaki Y."/>
            <person name="Nishi S."/>
            <person name="Hori S."/>
            <person name="Arai W."/>
            <person name="Tsubouchi T."/>
            <person name="Morono Y."/>
            <person name="Uchiyama I."/>
            <person name="Ito T."/>
            <person name="Fujiyama A."/>
            <person name="Inagaki F."/>
            <person name="Takami H."/>
        </authorList>
    </citation>
    <scope>NUCLEOTIDE SEQUENCE</scope>
    <source>
        <strain evidence="5">Expedition CK06-06</strain>
    </source>
</reference>
<dbReference type="GO" id="GO:0005829">
    <property type="term" value="C:cytosol"/>
    <property type="evidence" value="ECO:0007669"/>
    <property type="project" value="TreeGrafter"/>
</dbReference>
<dbReference type="InterPro" id="IPR004184">
    <property type="entry name" value="PFL_dom"/>
</dbReference>
<evidence type="ECO:0000259" key="3">
    <source>
        <dbReference type="PROSITE" id="PS51149"/>
    </source>
</evidence>
<dbReference type="Pfam" id="PF01228">
    <property type="entry name" value="Gly_radical"/>
    <property type="match status" value="1"/>
</dbReference>
<evidence type="ECO:0008006" key="6">
    <source>
        <dbReference type="Google" id="ProtNLM"/>
    </source>
</evidence>
<gene>
    <name evidence="5" type="ORF">S03H2_06589</name>
</gene>
<sequence>RQKLINNYEKWGNDSDEIDSFAIELWDLFTQEVRKNKPLRGGRYNAGAYSMGIHVMEGVITRPTADGRKAGRPISNSLSPVNRVEKNGITAILNSIAKLNYDFATNGVAVNVRLHPQNLESQENVEKFYHLLRTYFKKGGMQIQPNVVSTETLKDAQIHPENYTDLIVKVGGYNATFVDLGIPIQNDIIDRLENKF</sequence>
<feature type="domain" description="Glycine radical" evidence="3">
    <location>
        <begin position="76"/>
        <end position="196"/>
    </location>
</feature>
<feature type="domain" description="PFL" evidence="4">
    <location>
        <begin position="1"/>
        <end position="69"/>
    </location>
</feature>
<dbReference type="PROSITE" id="PS51149">
    <property type="entry name" value="GLY_RADICAL_2"/>
    <property type="match status" value="1"/>
</dbReference>
<accession>X1DE95</accession>
<name>X1DE95_9ZZZZ</name>
<feature type="non-terminal residue" evidence="5">
    <location>
        <position position="1"/>
    </location>
</feature>
<evidence type="ECO:0000256" key="1">
    <source>
        <dbReference type="ARBA" id="ARBA00022818"/>
    </source>
</evidence>
<evidence type="ECO:0000313" key="5">
    <source>
        <dbReference type="EMBL" id="GAH19106.1"/>
    </source>
</evidence>
<proteinExistence type="predicted"/>
<dbReference type="PANTHER" id="PTHR43641">
    <property type="entry name" value="FORMATE ACETYLTRANSFERASE 3-RELATED"/>
    <property type="match status" value="1"/>
</dbReference>
<dbReference type="AlphaFoldDB" id="X1DE95"/>
<dbReference type="GO" id="GO:0016829">
    <property type="term" value="F:lyase activity"/>
    <property type="evidence" value="ECO:0007669"/>
    <property type="project" value="UniProtKB-KW"/>
</dbReference>
<evidence type="ECO:0000259" key="4">
    <source>
        <dbReference type="PROSITE" id="PS51554"/>
    </source>
</evidence>
<keyword evidence="1" id="KW-0556">Organic radical</keyword>
<protein>
    <recommendedName>
        <fullName evidence="6">Glycine radical domain-containing protein</fullName>
    </recommendedName>
</protein>